<keyword evidence="4" id="KW-1185">Reference proteome</keyword>
<dbReference type="InterPro" id="IPR036873">
    <property type="entry name" value="Rhodanese-like_dom_sf"/>
</dbReference>
<dbReference type="SMART" id="SM00450">
    <property type="entry name" value="RHOD"/>
    <property type="match status" value="1"/>
</dbReference>
<evidence type="ECO:0000313" key="4">
    <source>
        <dbReference type="Proteomes" id="UP000230002"/>
    </source>
</evidence>
<feature type="compositionally biased region" description="Low complexity" evidence="1">
    <location>
        <begin position="47"/>
        <end position="73"/>
    </location>
</feature>
<dbReference type="EMBL" id="AYKW01000005">
    <property type="protein sequence ID" value="PIL34572.1"/>
    <property type="molecule type" value="Genomic_DNA"/>
</dbReference>
<sequence>MSSSRSTTPSHRRVSSEISSSRSTSTYGQVIERPFRLPSVLSDHSRMQQSLSSISSSTPHSRSSTQSHSSTQSYLQPPSPHPESPIVDAFDPIRDQVAHTIVLRALRKAEVVDGTKVGVVLTLPHQDGEQFLKAVASRLKRAMLPKQESYLFVLALPLPGLSPMLICSSSEDLAERAGLVVGSKFVGRIERHELRNGRWGALVRDLCGTTYDEAAFWDAVRKAARQPIDPLVPPPGSRSIAQVLKDARARLQRITPQQAYDELQDPTAPWPVVLVDIRPEAQRLACGSIAGALVVERNVLEWRFDPRCASRLPIADRYDLRVIIFCQESYTSSLAAASLHDLGMLNATDMIGGYAAWKGAGLPDEVEISSTAAPTDGRISVPVEED</sequence>
<evidence type="ECO:0000256" key="1">
    <source>
        <dbReference type="SAM" id="MobiDB-lite"/>
    </source>
</evidence>
<dbReference type="AlphaFoldDB" id="A0A2G8SLE2"/>
<evidence type="ECO:0000313" key="3">
    <source>
        <dbReference type="EMBL" id="PIL34572.1"/>
    </source>
</evidence>
<name>A0A2G8SLE2_9APHY</name>
<comment type="caution">
    <text evidence="3">The sequence shown here is derived from an EMBL/GenBank/DDBJ whole genome shotgun (WGS) entry which is preliminary data.</text>
</comment>
<dbReference type="STRING" id="1077348.A0A2G8SLE2"/>
<evidence type="ECO:0000259" key="2">
    <source>
        <dbReference type="PROSITE" id="PS50206"/>
    </source>
</evidence>
<dbReference type="InterPro" id="IPR001763">
    <property type="entry name" value="Rhodanese-like_dom"/>
</dbReference>
<proteinExistence type="predicted"/>
<dbReference type="PROSITE" id="PS50206">
    <property type="entry name" value="RHODANESE_3"/>
    <property type="match status" value="1"/>
</dbReference>
<reference evidence="3 4" key="1">
    <citation type="journal article" date="2015" name="Sci. Rep.">
        <title>Chromosome-level genome map provides insights into diverse defense mechanisms in the medicinal fungus Ganoderma sinense.</title>
        <authorList>
            <person name="Zhu Y."/>
            <person name="Xu J."/>
            <person name="Sun C."/>
            <person name="Zhou S."/>
            <person name="Xu H."/>
            <person name="Nelson D.R."/>
            <person name="Qian J."/>
            <person name="Song J."/>
            <person name="Luo H."/>
            <person name="Xiang L."/>
            <person name="Li Y."/>
            <person name="Xu Z."/>
            <person name="Ji A."/>
            <person name="Wang L."/>
            <person name="Lu S."/>
            <person name="Hayward A."/>
            <person name="Sun W."/>
            <person name="Li X."/>
            <person name="Schwartz D.C."/>
            <person name="Wang Y."/>
            <person name="Chen S."/>
        </authorList>
    </citation>
    <scope>NUCLEOTIDE SEQUENCE [LARGE SCALE GENOMIC DNA]</scope>
    <source>
        <strain evidence="3 4">ZZ0214-1</strain>
    </source>
</reference>
<gene>
    <name evidence="3" type="ORF">GSI_03350</name>
</gene>
<feature type="domain" description="Rhodanese" evidence="2">
    <location>
        <begin position="272"/>
        <end position="366"/>
    </location>
</feature>
<organism evidence="3 4">
    <name type="scientific">Ganoderma sinense ZZ0214-1</name>
    <dbReference type="NCBI Taxonomy" id="1077348"/>
    <lineage>
        <taxon>Eukaryota</taxon>
        <taxon>Fungi</taxon>
        <taxon>Dikarya</taxon>
        <taxon>Basidiomycota</taxon>
        <taxon>Agaricomycotina</taxon>
        <taxon>Agaricomycetes</taxon>
        <taxon>Polyporales</taxon>
        <taxon>Polyporaceae</taxon>
        <taxon>Ganoderma</taxon>
    </lineage>
</organism>
<feature type="region of interest" description="Disordered" evidence="1">
    <location>
        <begin position="1"/>
        <end position="88"/>
    </location>
</feature>
<dbReference type="Proteomes" id="UP000230002">
    <property type="component" value="Unassembled WGS sequence"/>
</dbReference>
<accession>A0A2G8SLE2</accession>
<protein>
    <recommendedName>
        <fullName evidence="2">Rhodanese domain-containing protein</fullName>
    </recommendedName>
</protein>
<dbReference type="Pfam" id="PF00581">
    <property type="entry name" value="Rhodanese"/>
    <property type="match status" value="1"/>
</dbReference>
<dbReference type="OrthoDB" id="566238at2759"/>
<dbReference type="SUPFAM" id="SSF52821">
    <property type="entry name" value="Rhodanese/Cell cycle control phosphatase"/>
    <property type="match status" value="1"/>
</dbReference>
<dbReference type="Gene3D" id="3.40.250.10">
    <property type="entry name" value="Rhodanese-like domain"/>
    <property type="match status" value="1"/>
</dbReference>
<feature type="compositionally biased region" description="Low complexity" evidence="1">
    <location>
        <begin position="16"/>
        <end position="25"/>
    </location>
</feature>